<gene>
    <name evidence="1" type="ORF">BN1356_00487</name>
</gene>
<dbReference type="SFLD" id="SFLDS00003">
    <property type="entry name" value="Haloacid_Dehalogenase"/>
    <property type="match status" value="1"/>
</dbReference>
<evidence type="ECO:0000313" key="1">
    <source>
        <dbReference type="EMBL" id="CQR24124.1"/>
    </source>
</evidence>
<organism evidence="1 2">
    <name type="scientific">Streptococcus varani</name>
    <dbReference type="NCBI Taxonomy" id="1608583"/>
    <lineage>
        <taxon>Bacteria</taxon>
        <taxon>Bacillati</taxon>
        <taxon>Bacillota</taxon>
        <taxon>Bacilli</taxon>
        <taxon>Lactobacillales</taxon>
        <taxon>Streptococcaceae</taxon>
        <taxon>Streptococcus</taxon>
    </lineage>
</organism>
<dbReference type="PANTHER" id="PTHR10000:SF8">
    <property type="entry name" value="HAD SUPERFAMILY HYDROLASE-LIKE, TYPE 3"/>
    <property type="match status" value="1"/>
</dbReference>
<dbReference type="Proteomes" id="UP000198604">
    <property type="component" value="Unassembled WGS sequence"/>
</dbReference>
<dbReference type="InterPro" id="IPR023214">
    <property type="entry name" value="HAD_sf"/>
</dbReference>
<dbReference type="NCBIfam" id="TIGR00099">
    <property type="entry name" value="Cof-subfamily"/>
    <property type="match status" value="1"/>
</dbReference>
<evidence type="ECO:0000313" key="2">
    <source>
        <dbReference type="Proteomes" id="UP000198604"/>
    </source>
</evidence>
<dbReference type="GO" id="GO:0000287">
    <property type="term" value="F:magnesium ion binding"/>
    <property type="evidence" value="ECO:0007669"/>
    <property type="project" value="TreeGrafter"/>
</dbReference>
<dbReference type="GO" id="GO:0005829">
    <property type="term" value="C:cytosol"/>
    <property type="evidence" value="ECO:0007669"/>
    <property type="project" value="TreeGrafter"/>
</dbReference>
<dbReference type="Gene3D" id="3.30.1240.10">
    <property type="match status" value="1"/>
</dbReference>
<dbReference type="Pfam" id="PF08282">
    <property type="entry name" value="Hydrolase_3"/>
    <property type="match status" value="1"/>
</dbReference>
<sequence>MRDIKLIVSDIDGTVLDKEHQLDSRLRADLEKLSQQEIPFCLASARSPLGIHPIQEELGLQAPLVAYNGALIGQFQDQTFDILHDIPIQAQDVERLVYLIEENFPEIAIGIYAGKDWHVAERNQWIDLEANITGEIPILTTFKSFLAEKIPVHKFLLIGEEKDIAHLLAFLQEEDFPETAFYLSKANYLEITNRSVSKAHALEILAAIYGLSLEQTLAFGDHFNDLPMLQAAGIGVAMGNAPQAVQDAADQVTADNSQNGVSLYLENFLLADTL</sequence>
<dbReference type="CDD" id="cd07516">
    <property type="entry name" value="HAD_Pase"/>
    <property type="match status" value="1"/>
</dbReference>
<dbReference type="NCBIfam" id="TIGR01484">
    <property type="entry name" value="HAD-SF-IIB"/>
    <property type="match status" value="1"/>
</dbReference>
<dbReference type="PANTHER" id="PTHR10000">
    <property type="entry name" value="PHOSPHOSERINE PHOSPHATASE"/>
    <property type="match status" value="1"/>
</dbReference>
<dbReference type="GO" id="GO:0016791">
    <property type="term" value="F:phosphatase activity"/>
    <property type="evidence" value="ECO:0007669"/>
    <property type="project" value="TreeGrafter"/>
</dbReference>
<dbReference type="InterPro" id="IPR036412">
    <property type="entry name" value="HAD-like_sf"/>
</dbReference>
<dbReference type="SFLD" id="SFLDG01140">
    <property type="entry name" value="C2.B:_Phosphomannomutase_and_P"/>
    <property type="match status" value="1"/>
</dbReference>
<dbReference type="STRING" id="1608583.BN1356_00487"/>
<dbReference type="AlphaFoldDB" id="A0A0E3WEQ8"/>
<protein>
    <submittedName>
        <fullName evidence="1">HAD superfamily hydrolase</fullName>
    </submittedName>
</protein>
<dbReference type="OrthoDB" id="9790031at2"/>
<keyword evidence="2" id="KW-1185">Reference proteome</keyword>
<accession>A0A0E3WEQ8</accession>
<name>A0A0E3WEQ8_9STRE</name>
<dbReference type="Gene3D" id="3.40.50.1000">
    <property type="entry name" value="HAD superfamily/HAD-like"/>
    <property type="match status" value="1"/>
</dbReference>
<dbReference type="RefSeq" id="WP_093649827.1">
    <property type="nucleotide sequence ID" value="NZ_CTEN01000001.1"/>
</dbReference>
<dbReference type="InterPro" id="IPR006379">
    <property type="entry name" value="HAD-SF_hydro_IIB"/>
</dbReference>
<dbReference type="SUPFAM" id="SSF56784">
    <property type="entry name" value="HAD-like"/>
    <property type="match status" value="1"/>
</dbReference>
<proteinExistence type="predicted"/>
<dbReference type="EMBL" id="CTEN01000001">
    <property type="protein sequence ID" value="CQR24124.1"/>
    <property type="molecule type" value="Genomic_DNA"/>
</dbReference>
<keyword evidence="1" id="KW-0378">Hydrolase</keyword>
<dbReference type="InterPro" id="IPR000150">
    <property type="entry name" value="Cof"/>
</dbReference>
<reference evidence="2" key="1">
    <citation type="submission" date="2015-03" db="EMBL/GenBank/DDBJ databases">
        <authorList>
            <person name="Urmite Genomes"/>
        </authorList>
    </citation>
    <scope>NUCLEOTIDE SEQUENCE [LARGE SCALE GENOMIC DNA]</scope>
    <source>
        <strain evidence="2">FF10</strain>
    </source>
</reference>